<keyword evidence="12" id="KW-1185">Reference proteome</keyword>
<protein>
    <submittedName>
        <fullName evidence="11">HE71A factor</fullName>
    </submittedName>
</protein>
<dbReference type="GO" id="GO:0006355">
    <property type="term" value="P:regulation of DNA-templated transcription"/>
    <property type="evidence" value="ECO:0007669"/>
    <property type="project" value="InterPro"/>
</dbReference>
<proteinExistence type="predicted"/>
<comment type="subcellular location">
    <subcellularLocation>
        <location evidence="1">Nucleus</location>
    </subcellularLocation>
</comment>
<feature type="non-terminal residue" evidence="11">
    <location>
        <position position="1"/>
    </location>
</feature>
<dbReference type="SMART" id="SM00353">
    <property type="entry name" value="HLH"/>
    <property type="match status" value="1"/>
</dbReference>
<evidence type="ECO:0000256" key="8">
    <source>
        <dbReference type="ARBA" id="ARBA00023791"/>
    </source>
</evidence>
<feature type="domain" description="BHLH" evidence="9">
    <location>
        <begin position="4"/>
        <end position="61"/>
    </location>
</feature>
<organism evidence="11 12">
    <name type="scientific">Atlantisia rogersi</name>
    <name type="common">Inaccessible Island rail</name>
    <dbReference type="NCBI Taxonomy" id="2478892"/>
    <lineage>
        <taxon>Eukaryota</taxon>
        <taxon>Metazoa</taxon>
        <taxon>Chordata</taxon>
        <taxon>Craniata</taxon>
        <taxon>Vertebrata</taxon>
        <taxon>Euteleostomi</taxon>
        <taxon>Archelosauria</taxon>
        <taxon>Archosauria</taxon>
        <taxon>Dinosauria</taxon>
        <taxon>Saurischia</taxon>
        <taxon>Theropoda</taxon>
        <taxon>Coelurosauria</taxon>
        <taxon>Aves</taxon>
        <taxon>Neognathae</taxon>
        <taxon>Neoaves</taxon>
        <taxon>Gruiformes</taxon>
        <taxon>Rallidae</taxon>
        <taxon>Atlantisia</taxon>
    </lineage>
</organism>
<keyword evidence="3" id="KW-0678">Repressor</keyword>
<dbReference type="GO" id="GO:0003677">
    <property type="term" value="F:DNA binding"/>
    <property type="evidence" value="ECO:0007669"/>
    <property type="project" value="UniProtKB-KW"/>
</dbReference>
<dbReference type="InterPro" id="IPR050370">
    <property type="entry name" value="HES_HEY"/>
</dbReference>
<keyword evidence="2" id="KW-0217">Developmental protein</keyword>
<dbReference type="PROSITE" id="PS51054">
    <property type="entry name" value="ORANGE"/>
    <property type="match status" value="1"/>
</dbReference>
<evidence type="ECO:0000256" key="5">
    <source>
        <dbReference type="ARBA" id="ARBA00023125"/>
    </source>
</evidence>
<evidence type="ECO:0000256" key="1">
    <source>
        <dbReference type="ARBA" id="ARBA00004123"/>
    </source>
</evidence>
<feature type="domain" description="Orange" evidence="10">
    <location>
        <begin position="77"/>
        <end position="107"/>
    </location>
</feature>
<evidence type="ECO:0000313" key="11">
    <source>
        <dbReference type="EMBL" id="NXV83210.1"/>
    </source>
</evidence>
<reference evidence="11 12" key="1">
    <citation type="submission" date="2019-09" db="EMBL/GenBank/DDBJ databases">
        <title>Bird 10,000 Genomes (B10K) Project - Family phase.</title>
        <authorList>
            <person name="Zhang G."/>
        </authorList>
    </citation>
    <scope>NUCLEOTIDE SEQUENCE [LARGE SCALE GENOMIC DNA]</scope>
    <source>
        <strain evidence="11">OUT-0055</strain>
        <tissue evidence="11">Blood</tissue>
    </source>
</reference>
<dbReference type="Proteomes" id="UP000518911">
    <property type="component" value="Unassembled WGS sequence"/>
</dbReference>
<feature type="non-terminal residue" evidence="11">
    <location>
        <position position="161"/>
    </location>
</feature>
<gene>
    <name evidence="11" type="primary">Hes7.1a</name>
    <name evidence="11" type="ORF">ATLROG_R14142</name>
</gene>
<keyword evidence="5" id="KW-0238">DNA-binding</keyword>
<comment type="caution">
    <text evidence="11">The sequence shown here is derived from an EMBL/GenBank/DDBJ whole genome shotgun (WGS) entry which is preliminary data.</text>
</comment>
<keyword evidence="6" id="KW-0804">Transcription</keyword>
<dbReference type="SUPFAM" id="SSF47459">
    <property type="entry name" value="HLH, helix-loop-helix DNA-binding domain"/>
    <property type="match status" value="1"/>
</dbReference>
<dbReference type="GO" id="GO:0005634">
    <property type="term" value="C:nucleus"/>
    <property type="evidence" value="ECO:0007669"/>
    <property type="project" value="UniProtKB-SubCell"/>
</dbReference>
<evidence type="ECO:0000256" key="2">
    <source>
        <dbReference type="ARBA" id="ARBA00022473"/>
    </source>
</evidence>
<dbReference type="FunFam" id="4.10.280.10:FF:000063">
    <property type="entry name" value="transcription factor HES-7 isoform X1"/>
    <property type="match status" value="1"/>
</dbReference>
<dbReference type="InterPro" id="IPR003650">
    <property type="entry name" value="Orange_dom"/>
</dbReference>
<dbReference type="PANTHER" id="PTHR10985">
    <property type="entry name" value="BASIC HELIX-LOOP-HELIX TRANSCRIPTION FACTOR, HES-RELATED"/>
    <property type="match status" value="1"/>
</dbReference>
<dbReference type="OrthoDB" id="6085656at2759"/>
<evidence type="ECO:0000256" key="4">
    <source>
        <dbReference type="ARBA" id="ARBA00023015"/>
    </source>
</evidence>
<accession>A0A7L3X317</accession>
<keyword evidence="7" id="KW-0539">Nucleus</keyword>
<dbReference type="Pfam" id="PF00010">
    <property type="entry name" value="HLH"/>
    <property type="match status" value="1"/>
</dbReference>
<sequence length="161" mass="17651">TLSPPQLLKPLMEKRRRDRMNRSLDRLRLLLLAATCDERLRNPKVEKAEILQKTVRFLRAQPHSESPGTEELFLRRYRSGYRECLARAARFLQAIPAEPPRLGLGSMAACPTAVPTGPADVPGHHGLPVLQGGPSCSSYRSYGPGYGNYGPTPGPGLGATH</sequence>
<dbReference type="InterPro" id="IPR011598">
    <property type="entry name" value="bHLH_dom"/>
</dbReference>
<evidence type="ECO:0000256" key="7">
    <source>
        <dbReference type="ARBA" id="ARBA00023242"/>
    </source>
</evidence>
<dbReference type="GO" id="GO:0046983">
    <property type="term" value="F:protein dimerization activity"/>
    <property type="evidence" value="ECO:0007669"/>
    <property type="project" value="InterPro"/>
</dbReference>
<evidence type="ECO:0000259" key="9">
    <source>
        <dbReference type="PROSITE" id="PS50888"/>
    </source>
</evidence>
<dbReference type="InterPro" id="IPR036638">
    <property type="entry name" value="HLH_DNA-bd_sf"/>
</dbReference>
<comment type="subunit">
    <text evidence="8">Transcription repression requires formation of a complex with a corepressor protein of the Groucho/TLE family.</text>
</comment>
<evidence type="ECO:0000256" key="6">
    <source>
        <dbReference type="ARBA" id="ARBA00023163"/>
    </source>
</evidence>
<keyword evidence="4" id="KW-0805">Transcription regulation</keyword>
<dbReference type="AlphaFoldDB" id="A0A7L3X317"/>
<evidence type="ECO:0000313" key="12">
    <source>
        <dbReference type="Proteomes" id="UP000518911"/>
    </source>
</evidence>
<dbReference type="PROSITE" id="PS50888">
    <property type="entry name" value="BHLH"/>
    <property type="match status" value="1"/>
</dbReference>
<evidence type="ECO:0000259" key="10">
    <source>
        <dbReference type="PROSITE" id="PS51054"/>
    </source>
</evidence>
<evidence type="ECO:0000256" key="3">
    <source>
        <dbReference type="ARBA" id="ARBA00022491"/>
    </source>
</evidence>
<name>A0A7L3X317_9GRUI</name>
<dbReference type="Gene3D" id="4.10.280.10">
    <property type="entry name" value="Helix-loop-helix DNA-binding domain"/>
    <property type="match status" value="1"/>
</dbReference>
<dbReference type="EMBL" id="VZUJ01146879">
    <property type="protein sequence ID" value="NXV83210.1"/>
    <property type="molecule type" value="Genomic_DNA"/>
</dbReference>